<keyword evidence="4" id="KW-1185">Reference proteome</keyword>
<feature type="domain" description="ATP-dependent helicase C-terminal" evidence="2">
    <location>
        <begin position="3"/>
        <end position="119"/>
    </location>
</feature>
<dbReference type="InterPro" id="IPR027417">
    <property type="entry name" value="P-loop_NTPase"/>
</dbReference>
<evidence type="ECO:0000313" key="3">
    <source>
        <dbReference type="EMBL" id="RNL64767.1"/>
    </source>
</evidence>
<evidence type="ECO:0000259" key="2">
    <source>
        <dbReference type="SMART" id="SM00491"/>
    </source>
</evidence>
<comment type="caution">
    <text evidence="3">The sequence shown here is derived from an EMBL/GenBank/DDBJ whole genome shotgun (WGS) entry which is preliminary data.</text>
</comment>
<dbReference type="Pfam" id="PF13307">
    <property type="entry name" value="Helicase_C_2"/>
    <property type="match status" value="1"/>
</dbReference>
<dbReference type="PANTHER" id="PTHR11472:SF34">
    <property type="entry name" value="REGULATOR OF TELOMERE ELONGATION HELICASE 1"/>
    <property type="match status" value="1"/>
</dbReference>
<organism evidence="3 4">
    <name type="scientific">Zhongshania marina</name>
    <dbReference type="NCBI Taxonomy" id="2304603"/>
    <lineage>
        <taxon>Bacteria</taxon>
        <taxon>Pseudomonadati</taxon>
        <taxon>Pseudomonadota</taxon>
        <taxon>Gammaproteobacteria</taxon>
        <taxon>Cellvibrionales</taxon>
        <taxon>Spongiibacteraceae</taxon>
        <taxon>Zhongshania</taxon>
    </lineage>
</organism>
<evidence type="ECO:0000313" key="4">
    <source>
        <dbReference type="Proteomes" id="UP000274695"/>
    </source>
</evidence>
<comment type="similarity">
    <text evidence="1">Belongs to the helicase family. DinG subfamily.</text>
</comment>
<dbReference type="Proteomes" id="UP000274695">
    <property type="component" value="Unassembled WGS sequence"/>
</dbReference>
<gene>
    <name evidence="3" type="ORF">D0911_08360</name>
</gene>
<proteinExistence type="inferred from homology"/>
<reference evidence="3 4" key="1">
    <citation type="submission" date="2018-10" db="EMBL/GenBank/DDBJ databases">
        <title>Draft genome sequence of Zhongshania sp. DSW25-10.</title>
        <authorList>
            <person name="Oh J."/>
        </authorList>
    </citation>
    <scope>NUCLEOTIDE SEQUENCE [LARGE SCALE GENOMIC DNA]</scope>
    <source>
        <strain evidence="3 4">DSW25-10</strain>
    </source>
</reference>
<dbReference type="PANTHER" id="PTHR11472">
    <property type="entry name" value="DNA REPAIR DEAD HELICASE RAD3/XP-D SUBFAMILY MEMBER"/>
    <property type="match status" value="1"/>
</dbReference>
<evidence type="ECO:0000256" key="1">
    <source>
        <dbReference type="ARBA" id="ARBA00038058"/>
    </source>
</evidence>
<protein>
    <recommendedName>
        <fullName evidence="2">ATP-dependent helicase C-terminal domain-containing protein</fullName>
    </recommendedName>
</protein>
<accession>A0ABX9W6W9</accession>
<dbReference type="InterPro" id="IPR045028">
    <property type="entry name" value="DinG/Rad3-like"/>
</dbReference>
<dbReference type="SMART" id="SM00491">
    <property type="entry name" value="HELICc2"/>
    <property type="match status" value="1"/>
</dbReference>
<dbReference type="EMBL" id="RHGB01000007">
    <property type="protein sequence ID" value="RNL64767.1"/>
    <property type="molecule type" value="Genomic_DNA"/>
</dbReference>
<dbReference type="Gene3D" id="3.40.50.300">
    <property type="entry name" value="P-loop containing nucleotide triphosphate hydrolases"/>
    <property type="match status" value="1"/>
</dbReference>
<sequence>MGANVLFNSRLSLTAKGSVADISDVTPSVGFAVLGGVFSEGIDLLGDKLIGVFVATLGLAPHDEFHQVLKERLDARYGNGHDYTYTYPSMQKIIQAAGRLIRAPEDSGVVELVDVRYGWMKVRALLPKWWGVKIN</sequence>
<dbReference type="InterPro" id="IPR006555">
    <property type="entry name" value="ATP-dep_Helicase_C"/>
</dbReference>
<name>A0ABX9W6W9_9GAMM</name>